<sequence>MGLSEIDYTSIPDENFSYGVVIDAGSSGSRLHIYKWLDANYIQDHLSSSHPELLNSVPQILSSNSWNKKITPGLSSFGKYDDDSDDEEEEEDNDDDDDDDDKRLKDRLWENHLQPLMEFSESIIPNSRLQQTPIFIQATAGMRLLSVKKQEKILHSICENLTGKTQFLIKNCAQQFEIIDGETEGIYGWMALNYLSEKFNNFQIDDEAHSSFGFMDMGGASTQIAFVPSNSSEVTRHHDDLSLVKLRSINGDLQEWNVFVSTWLGFGANQARRRYLKNLVSLYDIGDSTGNSLQKTLSINDPCIPKGLSVDEGINGKMYKIVGLGDYDMCLREQYPLLLKNLPCHDYPCLFNGIHVPIIDFANDKFIGISEYWYTINDIFNLGGTYSFDKFNIELKKFCESNWNSEIMKNFENEQYNGIKLEYLKDSCFKGSWVVNILHEGFSLPRIDFEKSADEAGDDNFYFKSAAMIDGNELSWTLGKILLYASSKIEIASSSKSNKENKKYSNLVGIAPSETEQKLKGKQPFIPGNFEISIAGASSSTKSSGSFTNLSKQDKISKVNFIFTVMIIIFLIFLLLLHFVNRKFGFVKLYNSMMYQSSIGNFIFKLSHLSKHIMRHNKVIAVVNFFKNRILHRNNGNSGGYLNGDSLNEFSPNTFDTDINLEEQFTYRDNPSQFDIVGDNNNNNNNNNNNGLRKNNQSFLNFGVTPSIPPFYKNFNASNSMASLYSVSSSQKGATGNANYNNSNNNHNNNHYMGMASAMNKSATNLPGRHEDLTSPQLRSRVSLFNLNSAGDTLGSNIGSGLSAGPSTNYLNIYKSPRSVSSSGNLVNGGGAASNAGGGGFNISDSPKRVSRDS</sequence>
<keyword evidence="6" id="KW-1133">Transmembrane helix</keyword>
<feature type="transmembrane region" description="Helical" evidence="6">
    <location>
        <begin position="561"/>
        <end position="580"/>
    </location>
</feature>
<feature type="region of interest" description="Disordered" evidence="5">
    <location>
        <begin position="821"/>
        <end position="854"/>
    </location>
</feature>
<dbReference type="GO" id="GO:0005524">
    <property type="term" value="F:ATP binding"/>
    <property type="evidence" value="ECO:0007669"/>
    <property type="project" value="UniProtKB-KW"/>
</dbReference>
<keyword evidence="8" id="KW-1185">Reference proteome</keyword>
<evidence type="ECO:0000256" key="6">
    <source>
        <dbReference type="SAM" id="Phobius"/>
    </source>
</evidence>
<proteinExistence type="inferred from homology"/>
<keyword evidence="2" id="KW-0378">Hydrolase</keyword>
<reference evidence="7 8" key="1">
    <citation type="journal article" date="2023" name="Elife">
        <title>Identification of key yeast species and microbe-microbe interactions impacting larval growth of Drosophila in the wild.</title>
        <authorList>
            <person name="Mure A."/>
            <person name="Sugiura Y."/>
            <person name="Maeda R."/>
            <person name="Honda K."/>
            <person name="Sakurai N."/>
            <person name="Takahashi Y."/>
            <person name="Watada M."/>
            <person name="Katoh T."/>
            <person name="Gotoh A."/>
            <person name="Gotoh Y."/>
            <person name="Taniguchi I."/>
            <person name="Nakamura K."/>
            <person name="Hayashi T."/>
            <person name="Katayama T."/>
            <person name="Uemura T."/>
            <person name="Hattori Y."/>
        </authorList>
    </citation>
    <scope>NUCLEOTIDE SEQUENCE [LARGE SCALE GENOMIC DNA]</scope>
    <source>
        <strain evidence="7 8">SC-9</strain>
    </source>
</reference>
<dbReference type="GO" id="GO:0017111">
    <property type="term" value="F:ribonucleoside triphosphate phosphatase activity"/>
    <property type="evidence" value="ECO:0007669"/>
    <property type="project" value="TreeGrafter"/>
</dbReference>
<dbReference type="GO" id="GO:0016020">
    <property type="term" value="C:membrane"/>
    <property type="evidence" value="ECO:0007669"/>
    <property type="project" value="TreeGrafter"/>
</dbReference>
<keyword evidence="4" id="KW-0067">ATP-binding</keyword>
<dbReference type="GO" id="GO:0046036">
    <property type="term" value="P:CTP metabolic process"/>
    <property type="evidence" value="ECO:0007669"/>
    <property type="project" value="TreeGrafter"/>
</dbReference>
<dbReference type="GO" id="GO:0004382">
    <property type="term" value="F:GDP phosphatase activity"/>
    <property type="evidence" value="ECO:0007669"/>
    <property type="project" value="TreeGrafter"/>
</dbReference>
<dbReference type="EMBL" id="BTFZ01000003">
    <property type="protein sequence ID" value="GMM34619.1"/>
    <property type="molecule type" value="Genomic_DNA"/>
</dbReference>
<gene>
    <name evidence="7" type="ORF">DASC09_019440</name>
</gene>
<evidence type="ECO:0000313" key="7">
    <source>
        <dbReference type="EMBL" id="GMM34619.1"/>
    </source>
</evidence>
<dbReference type="Gene3D" id="3.30.420.40">
    <property type="match status" value="1"/>
</dbReference>
<feature type="active site" description="Proton acceptor" evidence="3">
    <location>
        <position position="184"/>
    </location>
</feature>
<dbReference type="GO" id="GO:0005794">
    <property type="term" value="C:Golgi apparatus"/>
    <property type="evidence" value="ECO:0007669"/>
    <property type="project" value="TreeGrafter"/>
</dbReference>
<dbReference type="InterPro" id="IPR000407">
    <property type="entry name" value="GDA1_CD39_NTPase"/>
</dbReference>
<dbReference type="PANTHER" id="PTHR11782">
    <property type="entry name" value="ADENOSINE/GUANOSINE DIPHOSPHATASE"/>
    <property type="match status" value="1"/>
</dbReference>
<dbReference type="Pfam" id="PF01150">
    <property type="entry name" value="GDA1_CD39"/>
    <property type="match status" value="2"/>
</dbReference>
<comment type="similarity">
    <text evidence="1">Belongs to the GDA1/CD39 NTPase family.</text>
</comment>
<feature type="compositionally biased region" description="Gly residues" evidence="5">
    <location>
        <begin position="827"/>
        <end position="841"/>
    </location>
</feature>
<evidence type="ECO:0000256" key="3">
    <source>
        <dbReference type="PIRSR" id="PIRSR600407-1"/>
    </source>
</evidence>
<comment type="caution">
    <text evidence="7">The sequence shown here is derived from an EMBL/GenBank/DDBJ whole genome shotgun (WGS) entry which is preliminary data.</text>
</comment>
<dbReference type="Gene3D" id="3.30.420.150">
    <property type="entry name" value="Exopolyphosphatase. Domain 2"/>
    <property type="match status" value="1"/>
</dbReference>
<organism evidence="7 8">
    <name type="scientific">Saccharomycopsis crataegensis</name>
    <dbReference type="NCBI Taxonomy" id="43959"/>
    <lineage>
        <taxon>Eukaryota</taxon>
        <taxon>Fungi</taxon>
        <taxon>Dikarya</taxon>
        <taxon>Ascomycota</taxon>
        <taxon>Saccharomycotina</taxon>
        <taxon>Saccharomycetes</taxon>
        <taxon>Saccharomycopsidaceae</taxon>
        <taxon>Saccharomycopsis</taxon>
    </lineage>
</organism>
<dbReference type="GO" id="GO:0045134">
    <property type="term" value="F:UDP phosphatase activity"/>
    <property type="evidence" value="ECO:0007669"/>
    <property type="project" value="TreeGrafter"/>
</dbReference>
<evidence type="ECO:0000256" key="4">
    <source>
        <dbReference type="PIRSR" id="PIRSR600407-2"/>
    </source>
</evidence>
<protein>
    <submittedName>
        <fullName evidence="7">Apyrase</fullName>
    </submittedName>
</protein>
<evidence type="ECO:0000256" key="1">
    <source>
        <dbReference type="ARBA" id="ARBA00009283"/>
    </source>
</evidence>
<feature type="binding site" evidence="4">
    <location>
        <begin position="219"/>
        <end position="223"/>
    </location>
    <ligand>
        <name>ATP</name>
        <dbReference type="ChEBI" id="CHEBI:30616"/>
    </ligand>
</feature>
<feature type="region of interest" description="Disordered" evidence="5">
    <location>
        <begin position="77"/>
        <end position="102"/>
    </location>
</feature>
<dbReference type="AlphaFoldDB" id="A0AAV5QJM2"/>
<dbReference type="PANTHER" id="PTHR11782:SF121">
    <property type="entry name" value="NUCLEOSIDE-DIPHOSPHATASE MIG-23"/>
    <property type="match status" value="1"/>
</dbReference>
<name>A0AAV5QJM2_9ASCO</name>
<dbReference type="GeneID" id="90072598"/>
<evidence type="ECO:0000256" key="2">
    <source>
        <dbReference type="ARBA" id="ARBA00022801"/>
    </source>
</evidence>
<keyword evidence="6" id="KW-0812">Transmembrane</keyword>
<accession>A0AAV5QJM2</accession>
<evidence type="ECO:0000313" key="8">
    <source>
        <dbReference type="Proteomes" id="UP001360560"/>
    </source>
</evidence>
<keyword evidence="6" id="KW-0472">Membrane</keyword>
<dbReference type="RefSeq" id="XP_064851619.1">
    <property type="nucleotide sequence ID" value="XM_064995547.1"/>
</dbReference>
<dbReference type="Proteomes" id="UP001360560">
    <property type="component" value="Unassembled WGS sequence"/>
</dbReference>
<feature type="compositionally biased region" description="Acidic residues" evidence="5">
    <location>
        <begin position="82"/>
        <end position="100"/>
    </location>
</feature>
<dbReference type="GO" id="GO:0006256">
    <property type="term" value="P:UDP catabolic process"/>
    <property type="evidence" value="ECO:0007669"/>
    <property type="project" value="TreeGrafter"/>
</dbReference>
<keyword evidence="4" id="KW-0547">Nucleotide-binding</keyword>
<evidence type="ECO:0000256" key="5">
    <source>
        <dbReference type="SAM" id="MobiDB-lite"/>
    </source>
</evidence>